<keyword evidence="2" id="KW-1185">Reference proteome</keyword>
<evidence type="ECO:0000313" key="1">
    <source>
        <dbReference type="EMBL" id="TDZ16744.1"/>
    </source>
</evidence>
<reference evidence="2" key="2">
    <citation type="journal article" date="2019" name="Mol. Plant Microbe Interact.">
        <title>Genome sequence resources for four phytopathogenic fungi from the Colletotrichum orbiculare species complex.</title>
        <authorList>
            <person name="Gan P."/>
            <person name="Tsushima A."/>
            <person name="Narusaka M."/>
            <person name="Narusaka Y."/>
            <person name="Takano Y."/>
            <person name="Kubo Y."/>
            <person name="Shirasu K."/>
        </authorList>
    </citation>
    <scope>GENOME REANNOTATION</scope>
    <source>
        <strain evidence="2">104-T / ATCC 96160 / CBS 514.97 / LARS 414 / MAFF 240422</strain>
    </source>
</reference>
<comment type="caution">
    <text evidence="1">The sequence shown here is derived from an EMBL/GenBank/DDBJ whole genome shotgun (WGS) entry which is preliminary data.</text>
</comment>
<gene>
    <name evidence="1" type="ORF">Cob_v010287</name>
</gene>
<accession>N4VHF7</accession>
<dbReference type="OrthoDB" id="4954273at2759"/>
<dbReference type="HOGENOM" id="CLU_2558159_0_0_1"/>
<sequence length="89" mass="9760">MRLDIRLVFLFFAAAANAEIQLCDHGTEGIGACEHKGMHTYCCIPESKGPQPGYTVPREIMELTTNEDANPNCQAELTSTVAGMRWCAL</sequence>
<dbReference type="EMBL" id="AMCV02000033">
    <property type="protein sequence ID" value="TDZ16744.1"/>
    <property type="molecule type" value="Genomic_DNA"/>
</dbReference>
<protein>
    <submittedName>
        <fullName evidence="1">Uncharacterized protein</fullName>
    </submittedName>
</protein>
<dbReference type="AlphaFoldDB" id="N4VHF7"/>
<evidence type="ECO:0000313" key="2">
    <source>
        <dbReference type="Proteomes" id="UP000014480"/>
    </source>
</evidence>
<dbReference type="Proteomes" id="UP000014480">
    <property type="component" value="Unassembled WGS sequence"/>
</dbReference>
<organism evidence="1 2">
    <name type="scientific">Colletotrichum orbiculare (strain 104-T / ATCC 96160 / CBS 514.97 / LARS 414 / MAFF 240422)</name>
    <name type="common">Cucumber anthracnose fungus</name>
    <name type="synonym">Colletotrichum lagenarium</name>
    <dbReference type="NCBI Taxonomy" id="1213857"/>
    <lineage>
        <taxon>Eukaryota</taxon>
        <taxon>Fungi</taxon>
        <taxon>Dikarya</taxon>
        <taxon>Ascomycota</taxon>
        <taxon>Pezizomycotina</taxon>
        <taxon>Sordariomycetes</taxon>
        <taxon>Hypocreomycetidae</taxon>
        <taxon>Glomerellales</taxon>
        <taxon>Glomerellaceae</taxon>
        <taxon>Colletotrichum</taxon>
        <taxon>Colletotrichum orbiculare species complex</taxon>
    </lineage>
</organism>
<proteinExistence type="predicted"/>
<reference evidence="2" key="1">
    <citation type="journal article" date="2013" name="New Phytol.">
        <title>Comparative genomic and transcriptomic analyses reveal the hemibiotrophic stage shift of Colletotrichum fungi.</title>
        <authorList>
            <person name="Gan P."/>
            <person name="Ikeda K."/>
            <person name="Irieda H."/>
            <person name="Narusaka M."/>
            <person name="O'Connell R.J."/>
            <person name="Narusaka Y."/>
            <person name="Takano Y."/>
            <person name="Kubo Y."/>
            <person name="Shirasu K."/>
        </authorList>
    </citation>
    <scope>NUCLEOTIDE SEQUENCE [LARGE SCALE GENOMIC DNA]</scope>
    <source>
        <strain evidence="2">104-T / ATCC 96160 / CBS 514.97 / LARS 414 / MAFF 240422</strain>
    </source>
</reference>
<name>N4VHF7_COLOR</name>